<accession>A0A932MMQ0</accession>
<evidence type="ECO:0000313" key="2">
    <source>
        <dbReference type="EMBL" id="MBI3128529.1"/>
    </source>
</evidence>
<dbReference type="EMBL" id="JACPUR010000031">
    <property type="protein sequence ID" value="MBI3128529.1"/>
    <property type="molecule type" value="Genomic_DNA"/>
</dbReference>
<dbReference type="AlphaFoldDB" id="A0A932MMQ0"/>
<comment type="caution">
    <text evidence="2">The sequence shown here is derived from an EMBL/GenBank/DDBJ whole genome shotgun (WGS) entry which is preliminary data.</text>
</comment>
<evidence type="ECO:0000256" key="1">
    <source>
        <dbReference type="SAM" id="Phobius"/>
    </source>
</evidence>
<organism evidence="2 3">
    <name type="scientific">Tectimicrobiota bacterium</name>
    <dbReference type="NCBI Taxonomy" id="2528274"/>
    <lineage>
        <taxon>Bacteria</taxon>
        <taxon>Pseudomonadati</taxon>
        <taxon>Nitrospinota/Tectimicrobiota group</taxon>
        <taxon>Candidatus Tectimicrobiota</taxon>
    </lineage>
</organism>
<keyword evidence="1" id="KW-0812">Transmembrane</keyword>
<dbReference type="Proteomes" id="UP000782312">
    <property type="component" value="Unassembled WGS sequence"/>
</dbReference>
<evidence type="ECO:0008006" key="4">
    <source>
        <dbReference type="Google" id="ProtNLM"/>
    </source>
</evidence>
<name>A0A932MMQ0_UNCTE</name>
<evidence type="ECO:0000313" key="3">
    <source>
        <dbReference type="Proteomes" id="UP000782312"/>
    </source>
</evidence>
<feature type="transmembrane region" description="Helical" evidence="1">
    <location>
        <begin position="77"/>
        <end position="98"/>
    </location>
</feature>
<proteinExistence type="predicted"/>
<gene>
    <name evidence="2" type="ORF">HYZ11_13070</name>
</gene>
<protein>
    <recommendedName>
        <fullName evidence="4">Anti-sigma factor</fullName>
    </recommendedName>
</protein>
<keyword evidence="1" id="KW-0472">Membrane</keyword>
<reference evidence="2" key="1">
    <citation type="submission" date="2020-07" db="EMBL/GenBank/DDBJ databases">
        <title>Huge and variable diversity of episymbiotic CPR bacteria and DPANN archaea in groundwater ecosystems.</title>
        <authorList>
            <person name="He C.Y."/>
            <person name="Keren R."/>
            <person name="Whittaker M."/>
            <person name="Farag I.F."/>
            <person name="Doudna J."/>
            <person name="Cate J.H.D."/>
            <person name="Banfield J.F."/>
        </authorList>
    </citation>
    <scope>NUCLEOTIDE SEQUENCE</scope>
    <source>
        <strain evidence="2">NC_groundwater_763_Ag_S-0.2um_68_21</strain>
    </source>
</reference>
<sequence>MRLIGPYADDELGVKDALDVQAWIARDPDCRAEYERVAGLKRALRERLGGADVRAPEALRLRVQKALRAERRLQRRWMPAALAAAAALALVVGGTAIYQRVMMLPRQLIADTLMIYRVERQNPLDLQSGDVRNVALWLSEKFQQDVTPMNVVKGDLIGVRLCPFGGQKGAYLRFKISGRNAGLFISESQGMPYRLPLVPSIRAHGLEIFETRQNGFHLVYWKTGMWFYTLVLEDAHDRDMILRLIQPPASLS</sequence>
<keyword evidence="1" id="KW-1133">Transmembrane helix</keyword>